<evidence type="ECO:0000313" key="2">
    <source>
        <dbReference type="EMBL" id="QIP12950.1"/>
    </source>
</evidence>
<keyword evidence="3" id="KW-1185">Reference proteome</keyword>
<evidence type="ECO:0000256" key="1">
    <source>
        <dbReference type="SAM" id="MobiDB-lite"/>
    </source>
</evidence>
<feature type="compositionally biased region" description="Low complexity" evidence="1">
    <location>
        <begin position="128"/>
        <end position="143"/>
    </location>
</feature>
<dbReference type="KEGG" id="spib:G8759_10100"/>
<reference evidence="2 3" key="1">
    <citation type="submission" date="2020-03" db="EMBL/GenBank/DDBJ databases">
        <authorList>
            <person name="Kim M.K."/>
        </authorList>
    </citation>
    <scope>NUCLEOTIDE SEQUENCE [LARGE SCALE GENOMIC DNA]</scope>
    <source>
        <strain evidence="2 3">BT328</strain>
    </source>
</reference>
<protein>
    <submittedName>
        <fullName evidence="2">Uncharacterized protein</fullName>
    </submittedName>
</protein>
<accession>A0A6G9AKK7</accession>
<name>A0A6G9AKK7_9BACT</name>
<sequence>MALNQHASNLVDITVNAFNGNTTDISPFDGISLIDTWITTLRNGEQNTISVANGLSELKAELQSGNPNGWHIRGILENLVNQVRHTASLADSEVKTKLAPLIEALEGFSHQLGGSSKPANMGGQAPMTSTVGGESTTSGAGASIIDMDDTTGSDGDARSVGGATGDDYSLESGTRSSGVSSENRPDHSARGESDTDTGSSGGRSQY</sequence>
<feature type="compositionally biased region" description="Low complexity" evidence="1">
    <location>
        <begin position="196"/>
        <end position="206"/>
    </location>
</feature>
<feature type="compositionally biased region" description="Basic and acidic residues" evidence="1">
    <location>
        <begin position="183"/>
        <end position="193"/>
    </location>
</feature>
<feature type="region of interest" description="Disordered" evidence="1">
    <location>
        <begin position="113"/>
        <end position="206"/>
    </location>
</feature>
<evidence type="ECO:0000313" key="3">
    <source>
        <dbReference type="Proteomes" id="UP000501802"/>
    </source>
</evidence>
<dbReference type="Proteomes" id="UP000501802">
    <property type="component" value="Chromosome"/>
</dbReference>
<organism evidence="2 3">
    <name type="scientific">Spirosoma aureum</name>
    <dbReference type="NCBI Taxonomy" id="2692134"/>
    <lineage>
        <taxon>Bacteria</taxon>
        <taxon>Pseudomonadati</taxon>
        <taxon>Bacteroidota</taxon>
        <taxon>Cytophagia</taxon>
        <taxon>Cytophagales</taxon>
        <taxon>Cytophagaceae</taxon>
        <taxon>Spirosoma</taxon>
    </lineage>
</organism>
<dbReference type="EMBL" id="CP050063">
    <property type="protein sequence ID" value="QIP12950.1"/>
    <property type="molecule type" value="Genomic_DNA"/>
</dbReference>
<proteinExistence type="predicted"/>
<feature type="compositionally biased region" description="Polar residues" evidence="1">
    <location>
        <begin position="171"/>
        <end position="182"/>
    </location>
</feature>
<gene>
    <name evidence="2" type="ORF">G8759_10100</name>
</gene>
<dbReference type="RefSeq" id="WP_167207552.1">
    <property type="nucleotide sequence ID" value="NZ_CP050063.1"/>
</dbReference>
<dbReference type="AlphaFoldDB" id="A0A6G9AKK7"/>